<accession>A0A195B6Z2</accession>
<dbReference type="EMBL" id="KQ976574">
    <property type="protein sequence ID" value="KYM80266.1"/>
    <property type="molecule type" value="Genomic_DNA"/>
</dbReference>
<gene>
    <name evidence="1" type="ORF">ALC53_09360</name>
</gene>
<dbReference type="Proteomes" id="UP000078540">
    <property type="component" value="Unassembled WGS sequence"/>
</dbReference>
<reference evidence="1 2" key="1">
    <citation type="submission" date="2015-09" db="EMBL/GenBank/DDBJ databases">
        <title>Atta colombica WGS genome.</title>
        <authorList>
            <person name="Nygaard S."/>
            <person name="Hu H."/>
            <person name="Boomsma J."/>
            <person name="Zhang G."/>
        </authorList>
    </citation>
    <scope>NUCLEOTIDE SEQUENCE [LARGE SCALE GENOMIC DNA]</scope>
    <source>
        <strain evidence="1">Treedump-2</strain>
        <tissue evidence="1">Whole body</tissue>
    </source>
</reference>
<name>A0A195B6Z2_9HYME</name>
<dbReference type="AlphaFoldDB" id="A0A195B6Z2"/>
<keyword evidence="2" id="KW-1185">Reference proteome</keyword>
<sequence>MKTKTKTVVTTTTAMATTTTRRRRRNSVRPAKYSLVVLKIPGSSGVKIYVHEGHASCYMYANTSANHHKRIFSRNLFLSLLLACSVYLDTHRNFGMPIKCRSRSIARPNIVYSITADIVFNRQRYIGMLKNRC</sequence>
<protein>
    <submittedName>
        <fullName evidence="1">Uncharacterized protein</fullName>
    </submittedName>
</protein>
<evidence type="ECO:0000313" key="2">
    <source>
        <dbReference type="Proteomes" id="UP000078540"/>
    </source>
</evidence>
<evidence type="ECO:0000313" key="1">
    <source>
        <dbReference type="EMBL" id="KYM80266.1"/>
    </source>
</evidence>
<organism evidence="1 2">
    <name type="scientific">Atta colombica</name>
    <dbReference type="NCBI Taxonomy" id="520822"/>
    <lineage>
        <taxon>Eukaryota</taxon>
        <taxon>Metazoa</taxon>
        <taxon>Ecdysozoa</taxon>
        <taxon>Arthropoda</taxon>
        <taxon>Hexapoda</taxon>
        <taxon>Insecta</taxon>
        <taxon>Pterygota</taxon>
        <taxon>Neoptera</taxon>
        <taxon>Endopterygota</taxon>
        <taxon>Hymenoptera</taxon>
        <taxon>Apocrita</taxon>
        <taxon>Aculeata</taxon>
        <taxon>Formicoidea</taxon>
        <taxon>Formicidae</taxon>
        <taxon>Myrmicinae</taxon>
        <taxon>Atta</taxon>
    </lineage>
</organism>
<proteinExistence type="predicted"/>